<gene>
    <name evidence="1" type="ORF">IXB50_03550</name>
</gene>
<reference evidence="1" key="2">
    <citation type="journal article" date="2021" name="Mar. Drugs">
        <title>Genome Reduction and Secondary Metabolism of the Marine Sponge-Associated Cyanobacterium Leptothoe.</title>
        <authorList>
            <person name="Konstantinou D."/>
            <person name="Popin R.V."/>
            <person name="Fewer D.P."/>
            <person name="Sivonen K."/>
            <person name="Gkelis S."/>
        </authorList>
    </citation>
    <scope>NUCLEOTIDE SEQUENCE</scope>
    <source>
        <strain evidence="1">TAU-MAC 1115</strain>
    </source>
</reference>
<evidence type="ECO:0000313" key="1">
    <source>
        <dbReference type="EMBL" id="MBT9314495.1"/>
    </source>
</evidence>
<keyword evidence="2" id="KW-1185">Reference proteome</keyword>
<accession>A0A947DC92</accession>
<dbReference type="RefSeq" id="WP_215607561.1">
    <property type="nucleotide sequence ID" value="NZ_JADOES010000004.1"/>
</dbReference>
<dbReference type="Proteomes" id="UP000717364">
    <property type="component" value="Unassembled WGS sequence"/>
</dbReference>
<organism evidence="1 2">
    <name type="scientific">Leptothoe spongobia TAU-MAC 1115</name>
    <dbReference type="NCBI Taxonomy" id="1967444"/>
    <lineage>
        <taxon>Bacteria</taxon>
        <taxon>Bacillati</taxon>
        <taxon>Cyanobacteriota</taxon>
        <taxon>Cyanophyceae</taxon>
        <taxon>Nodosilineales</taxon>
        <taxon>Cymatolegaceae</taxon>
        <taxon>Leptothoe</taxon>
        <taxon>Leptothoe spongobia</taxon>
    </lineage>
</organism>
<evidence type="ECO:0000313" key="2">
    <source>
        <dbReference type="Proteomes" id="UP000717364"/>
    </source>
</evidence>
<dbReference type="EMBL" id="JADOES010000004">
    <property type="protein sequence ID" value="MBT9314495.1"/>
    <property type="molecule type" value="Genomic_DNA"/>
</dbReference>
<protein>
    <submittedName>
        <fullName evidence="1">Uncharacterized protein</fullName>
    </submittedName>
</protein>
<name>A0A947DC92_9CYAN</name>
<reference evidence="1" key="1">
    <citation type="submission" date="2020-11" db="EMBL/GenBank/DDBJ databases">
        <authorList>
            <person name="Konstantinou D."/>
            <person name="Gkelis S."/>
            <person name="Popin R."/>
            <person name="Fewer D."/>
            <person name="Sivonen K."/>
        </authorList>
    </citation>
    <scope>NUCLEOTIDE SEQUENCE</scope>
    <source>
        <strain evidence="1">TAU-MAC 1115</strain>
    </source>
</reference>
<proteinExistence type="predicted"/>
<sequence>MVRENHGQELPILVTPFFCHDLDRTGAHLTCCASTLRPPMDVVRAYVLVLQ</sequence>
<dbReference type="AlphaFoldDB" id="A0A947DC92"/>
<comment type="caution">
    <text evidence="1">The sequence shown here is derived from an EMBL/GenBank/DDBJ whole genome shotgun (WGS) entry which is preliminary data.</text>
</comment>